<evidence type="ECO:0000256" key="6">
    <source>
        <dbReference type="ARBA" id="ARBA00023242"/>
    </source>
</evidence>
<feature type="domain" description="C2H2-type" evidence="9">
    <location>
        <begin position="30"/>
        <end position="58"/>
    </location>
</feature>
<dbReference type="PROSITE" id="PS00028">
    <property type="entry name" value="ZINC_FINGER_C2H2_1"/>
    <property type="match status" value="2"/>
</dbReference>
<evidence type="ECO:0000256" key="2">
    <source>
        <dbReference type="ARBA" id="ARBA00022723"/>
    </source>
</evidence>
<keyword evidence="4 7" id="KW-0863">Zinc-finger</keyword>
<dbReference type="InterPro" id="IPR013087">
    <property type="entry name" value="Znf_C2H2_type"/>
</dbReference>
<keyword evidence="5" id="KW-0862">Zinc</keyword>
<dbReference type="SMART" id="SM00355">
    <property type="entry name" value="ZnF_C2H2"/>
    <property type="match status" value="2"/>
</dbReference>
<dbReference type="GO" id="GO:0006351">
    <property type="term" value="P:DNA-templated transcription"/>
    <property type="evidence" value="ECO:0007669"/>
    <property type="project" value="InterPro"/>
</dbReference>
<sequence>MNVCQFCKREFNKAEHLQRHQRSHTGEKPFQCQECGRRYGRSDVLLRHMKHMHKGSSVNGSSNASDHGQASTAAVADGNTSPKKSSGSSAMSLAQTGRHSISSIPSPSPLGAARPHTSTDQLDTLATASMLLSRDEIPGVVSRNPVLSQEEMARSWSKDVHEGDVPIADDVLEKSPPRAITDFSFMEVDSAAHVTSMLPPPRQQVPGDIFFHQDGQVTADILDFLHNNSNTDILNMMSDFSLPFPVSPSTNRLESSSQDRMSNVPDERFDLVSRIWPNRLDLSASNSATFNVWTDLVSSVREISTGDGIMSNSCISFGTRSQSLEWIIDDIRQQGMWQDIDPSTFVQQSGDQSHNTGSGRGCFVAENGSDGGDSATSNTGFPSTRLLNLGLAIAFRQPVYLVSFIHQSTFRSRKTSNLFLFSLCLLGLILLDADRTKRHVHTYLPIAIKKCCARLAEPELRRGSSRRLISDIGSATLLLGAISLCPDLWNQERIMAQMLYQQTFTIAQMTGFFEPRPSTTTSSDLLHWLHGESNVVGDVESQGTRWRRWAQFEELKRLTSVLIVIDAWWACRLVRAPLISTHAIQYELPCSTELFKSTTAQAWARLIEKGDRAQNQLVAISLHAPWPTLTGAKNLPPLGVMGLLSIAWIHILEIRCRIIPWSPMNVVNLEGYMIPIRIYQLTHKPGGMSFENCLEQIYTAYPDFLRHENPSCISMWHHLNIQLLVNVEVLEIAAGRDTVEEAHAALRIIASWSKTQAARRACLHAAGVYAAMSRRRTHHGLMLHSEASMFVAALVLALYVFMVPQSEDVHDEQASPKDSPMESFEILDELDWRTIGLQGYESWDLNETALPENTGSERAPNRFIRQSPHFNFMGTTCNGSYECARMILLEFAHLMEDIGKGREGLSRVLRAMSDSLVDMEVDI</sequence>
<dbReference type="GO" id="GO:0008270">
    <property type="term" value="F:zinc ion binding"/>
    <property type="evidence" value="ECO:0007669"/>
    <property type="project" value="UniProtKB-KW"/>
</dbReference>
<protein>
    <recommendedName>
        <fullName evidence="9">C2H2-type domain-containing protein</fullName>
    </recommendedName>
</protein>
<organism evidence="10 11">
    <name type="scientific">Sarocladium strictum</name>
    <name type="common">Black bundle disease fungus</name>
    <name type="synonym">Acremonium strictum</name>
    <dbReference type="NCBI Taxonomy" id="5046"/>
    <lineage>
        <taxon>Eukaryota</taxon>
        <taxon>Fungi</taxon>
        <taxon>Dikarya</taxon>
        <taxon>Ascomycota</taxon>
        <taxon>Pezizomycotina</taxon>
        <taxon>Sordariomycetes</taxon>
        <taxon>Hypocreomycetidae</taxon>
        <taxon>Hypocreales</taxon>
        <taxon>Sarocladiaceae</taxon>
        <taxon>Sarocladium</taxon>
    </lineage>
</organism>
<evidence type="ECO:0000313" key="11">
    <source>
        <dbReference type="Proteomes" id="UP001175261"/>
    </source>
</evidence>
<feature type="compositionally biased region" description="Polar residues" evidence="8">
    <location>
        <begin position="56"/>
        <end position="72"/>
    </location>
</feature>
<dbReference type="PANTHER" id="PTHR40626:SF7">
    <property type="entry name" value="TRANSCRIPTION FACTOR, PUTATIVE (AFU_ORTHOLOGUE AFUA_1G04110)-RELATED"/>
    <property type="match status" value="1"/>
</dbReference>
<dbReference type="InterPro" id="IPR036236">
    <property type="entry name" value="Znf_C2H2_sf"/>
</dbReference>
<dbReference type="Proteomes" id="UP001175261">
    <property type="component" value="Unassembled WGS sequence"/>
</dbReference>
<keyword evidence="6" id="KW-0539">Nucleus</keyword>
<dbReference type="Pfam" id="PF04082">
    <property type="entry name" value="Fungal_trans"/>
    <property type="match status" value="1"/>
</dbReference>
<name>A0AA39GQ56_SARSR</name>
<evidence type="ECO:0000256" key="4">
    <source>
        <dbReference type="ARBA" id="ARBA00022771"/>
    </source>
</evidence>
<dbReference type="GO" id="GO:0005634">
    <property type="term" value="C:nucleus"/>
    <property type="evidence" value="ECO:0007669"/>
    <property type="project" value="UniProtKB-SubCell"/>
</dbReference>
<evidence type="ECO:0000313" key="10">
    <source>
        <dbReference type="EMBL" id="KAK0390072.1"/>
    </source>
</evidence>
<keyword evidence="11" id="KW-1185">Reference proteome</keyword>
<dbReference type="GO" id="GO:0000981">
    <property type="term" value="F:DNA-binding transcription factor activity, RNA polymerase II-specific"/>
    <property type="evidence" value="ECO:0007669"/>
    <property type="project" value="InterPro"/>
</dbReference>
<dbReference type="PROSITE" id="PS50157">
    <property type="entry name" value="ZINC_FINGER_C2H2_2"/>
    <property type="match status" value="2"/>
</dbReference>
<dbReference type="Pfam" id="PF00096">
    <property type="entry name" value="zf-C2H2"/>
    <property type="match status" value="2"/>
</dbReference>
<dbReference type="GO" id="GO:0000978">
    <property type="term" value="F:RNA polymerase II cis-regulatory region sequence-specific DNA binding"/>
    <property type="evidence" value="ECO:0007669"/>
    <property type="project" value="InterPro"/>
</dbReference>
<reference evidence="10" key="1">
    <citation type="submission" date="2022-10" db="EMBL/GenBank/DDBJ databases">
        <title>Determination and structural analysis of whole genome sequence of Sarocladium strictum F4-1.</title>
        <authorList>
            <person name="Hu L."/>
            <person name="Jiang Y."/>
        </authorList>
    </citation>
    <scope>NUCLEOTIDE SEQUENCE</scope>
    <source>
        <strain evidence="10">F4-1</strain>
    </source>
</reference>
<feature type="region of interest" description="Disordered" evidence="8">
    <location>
        <begin position="54"/>
        <end position="117"/>
    </location>
</feature>
<dbReference type="InterPro" id="IPR007219">
    <property type="entry name" value="XnlR_reg_dom"/>
</dbReference>
<dbReference type="InterPro" id="IPR051059">
    <property type="entry name" value="VerF-like"/>
</dbReference>
<comment type="caution">
    <text evidence="10">The sequence shown here is derived from an EMBL/GenBank/DDBJ whole genome shotgun (WGS) entry which is preliminary data.</text>
</comment>
<evidence type="ECO:0000256" key="8">
    <source>
        <dbReference type="SAM" id="MobiDB-lite"/>
    </source>
</evidence>
<comment type="subcellular location">
    <subcellularLocation>
        <location evidence="1">Nucleus</location>
    </subcellularLocation>
</comment>
<evidence type="ECO:0000256" key="7">
    <source>
        <dbReference type="PROSITE-ProRule" id="PRU00042"/>
    </source>
</evidence>
<dbReference type="Gene3D" id="3.30.160.60">
    <property type="entry name" value="Classic Zinc Finger"/>
    <property type="match status" value="2"/>
</dbReference>
<feature type="domain" description="C2H2-type" evidence="9">
    <location>
        <begin position="2"/>
        <end position="29"/>
    </location>
</feature>
<dbReference type="PANTHER" id="PTHR40626">
    <property type="entry name" value="MIP31509P"/>
    <property type="match status" value="1"/>
</dbReference>
<feature type="compositionally biased region" description="Low complexity" evidence="8">
    <location>
        <begin position="81"/>
        <end position="92"/>
    </location>
</feature>
<proteinExistence type="predicted"/>
<dbReference type="SUPFAM" id="SSF57667">
    <property type="entry name" value="beta-beta-alpha zinc fingers"/>
    <property type="match status" value="1"/>
</dbReference>
<dbReference type="GO" id="GO:0000785">
    <property type="term" value="C:chromatin"/>
    <property type="evidence" value="ECO:0007669"/>
    <property type="project" value="TreeGrafter"/>
</dbReference>
<accession>A0AA39GQ56</accession>
<evidence type="ECO:0000256" key="5">
    <source>
        <dbReference type="ARBA" id="ARBA00022833"/>
    </source>
</evidence>
<evidence type="ECO:0000259" key="9">
    <source>
        <dbReference type="PROSITE" id="PS50157"/>
    </source>
</evidence>
<dbReference type="FunFam" id="3.30.160.60:FF:002343">
    <property type="entry name" value="Zinc finger protein 33A"/>
    <property type="match status" value="1"/>
</dbReference>
<dbReference type="AlphaFoldDB" id="A0AA39GQ56"/>
<evidence type="ECO:0000256" key="3">
    <source>
        <dbReference type="ARBA" id="ARBA00022737"/>
    </source>
</evidence>
<dbReference type="EMBL" id="JAPDFR010000002">
    <property type="protein sequence ID" value="KAK0390072.1"/>
    <property type="molecule type" value="Genomic_DNA"/>
</dbReference>
<gene>
    <name evidence="10" type="ORF">NLU13_3645</name>
</gene>
<keyword evidence="2" id="KW-0479">Metal-binding</keyword>
<evidence type="ECO:0000256" key="1">
    <source>
        <dbReference type="ARBA" id="ARBA00004123"/>
    </source>
</evidence>
<keyword evidence="3" id="KW-0677">Repeat</keyword>